<name>A0A3B1ASQ0_9ZZZZ</name>
<dbReference type="AlphaFoldDB" id="A0A3B1ASQ0"/>
<gene>
    <name evidence="2" type="ORF">MNBD_GAMMA19-2211</name>
</gene>
<sequence length="126" mass="13994">MNEPEDTDRLLKMSKSTLDQAVDGLDDATLRDLRRVRREALLAGKPAVSEKRPAWLLPVGGLATAATVAVLTVSLWLTPPEHDLSTQLPALEDLALLGDAESLEFYEELDFYLWLDDEDEDEQEAG</sequence>
<keyword evidence="1" id="KW-0812">Transmembrane</keyword>
<reference evidence="2" key="1">
    <citation type="submission" date="2018-06" db="EMBL/GenBank/DDBJ databases">
        <authorList>
            <person name="Zhirakovskaya E."/>
        </authorList>
    </citation>
    <scope>NUCLEOTIDE SEQUENCE</scope>
</reference>
<accession>A0A3B1ASQ0</accession>
<protein>
    <recommendedName>
        <fullName evidence="3">DUF3619 family protein</fullName>
    </recommendedName>
</protein>
<keyword evidence="1" id="KW-0472">Membrane</keyword>
<proteinExistence type="predicted"/>
<evidence type="ECO:0000256" key="1">
    <source>
        <dbReference type="SAM" id="Phobius"/>
    </source>
</evidence>
<evidence type="ECO:0008006" key="3">
    <source>
        <dbReference type="Google" id="ProtNLM"/>
    </source>
</evidence>
<dbReference type="EMBL" id="UOFV01000245">
    <property type="protein sequence ID" value="VAX01250.1"/>
    <property type="molecule type" value="Genomic_DNA"/>
</dbReference>
<feature type="transmembrane region" description="Helical" evidence="1">
    <location>
        <begin position="55"/>
        <end position="77"/>
    </location>
</feature>
<organism evidence="2">
    <name type="scientific">hydrothermal vent metagenome</name>
    <dbReference type="NCBI Taxonomy" id="652676"/>
    <lineage>
        <taxon>unclassified sequences</taxon>
        <taxon>metagenomes</taxon>
        <taxon>ecological metagenomes</taxon>
    </lineage>
</organism>
<keyword evidence="1" id="KW-1133">Transmembrane helix</keyword>
<evidence type="ECO:0000313" key="2">
    <source>
        <dbReference type="EMBL" id="VAX01250.1"/>
    </source>
</evidence>